<sequence>MDAAVENPFAGQGSVLLDIGGDVGALVVTMPASMEGEEIEIVPEGELGHQHTHSHDHAHGHDHGHMHDHGHRPHVAVVNRPVQGDEVPSLVFPELVEGRYVLVPKGTDDVQLTVEVTGGAVATATWPAA</sequence>
<gene>
    <name evidence="2" type="ORF">FB382_001128</name>
</gene>
<protein>
    <submittedName>
        <fullName evidence="2">ABC-type Zn2+ transport system substrate-binding protein/surface adhesin</fullName>
    </submittedName>
</protein>
<evidence type="ECO:0000313" key="2">
    <source>
        <dbReference type="EMBL" id="MBA8802837.1"/>
    </source>
</evidence>
<keyword evidence="3" id="KW-1185">Reference proteome</keyword>
<organism evidence="2 3">
    <name type="scientific">Nocardioides ginsengisegetis</name>
    <dbReference type="NCBI Taxonomy" id="661491"/>
    <lineage>
        <taxon>Bacteria</taxon>
        <taxon>Bacillati</taxon>
        <taxon>Actinomycetota</taxon>
        <taxon>Actinomycetes</taxon>
        <taxon>Propionibacteriales</taxon>
        <taxon>Nocardioidaceae</taxon>
        <taxon>Nocardioides</taxon>
    </lineage>
</organism>
<dbReference type="Proteomes" id="UP000580910">
    <property type="component" value="Unassembled WGS sequence"/>
</dbReference>
<reference evidence="2 3" key="1">
    <citation type="submission" date="2020-07" db="EMBL/GenBank/DDBJ databases">
        <title>Sequencing the genomes of 1000 actinobacteria strains.</title>
        <authorList>
            <person name="Klenk H.-P."/>
        </authorList>
    </citation>
    <scope>NUCLEOTIDE SEQUENCE [LARGE SCALE GENOMIC DNA]</scope>
    <source>
        <strain evidence="2 3">DSM 21349</strain>
    </source>
</reference>
<dbReference type="EMBL" id="JACGXA010000001">
    <property type="protein sequence ID" value="MBA8802837.1"/>
    <property type="molecule type" value="Genomic_DNA"/>
</dbReference>
<evidence type="ECO:0000256" key="1">
    <source>
        <dbReference type="SAM" id="MobiDB-lite"/>
    </source>
</evidence>
<dbReference type="RefSeq" id="WP_182537494.1">
    <property type="nucleotide sequence ID" value="NZ_JACGXA010000001.1"/>
</dbReference>
<dbReference type="AlphaFoldDB" id="A0A7W3IY62"/>
<proteinExistence type="predicted"/>
<name>A0A7W3IY62_9ACTN</name>
<accession>A0A7W3IY62</accession>
<evidence type="ECO:0000313" key="3">
    <source>
        <dbReference type="Proteomes" id="UP000580910"/>
    </source>
</evidence>
<comment type="caution">
    <text evidence="2">The sequence shown here is derived from an EMBL/GenBank/DDBJ whole genome shotgun (WGS) entry which is preliminary data.</text>
</comment>
<feature type="region of interest" description="Disordered" evidence="1">
    <location>
        <begin position="48"/>
        <end position="71"/>
    </location>
</feature>
<feature type="compositionally biased region" description="Basic and acidic residues" evidence="1">
    <location>
        <begin position="48"/>
        <end position="67"/>
    </location>
</feature>